<feature type="region of interest" description="Disordered" evidence="1">
    <location>
        <begin position="665"/>
        <end position="742"/>
    </location>
</feature>
<feature type="compositionally biased region" description="Pro residues" evidence="1">
    <location>
        <begin position="672"/>
        <end position="687"/>
    </location>
</feature>
<keyword evidence="2" id="KW-0436">Ligase</keyword>
<evidence type="ECO:0000313" key="2">
    <source>
        <dbReference type="EMBL" id="AYR03487.1"/>
    </source>
</evidence>
<gene>
    <name evidence="2" type="primary">17</name>
    <name evidence="2" type="ORF">SEA_STULTUS_17</name>
</gene>
<evidence type="ECO:0000313" key="3">
    <source>
        <dbReference type="Proteomes" id="UP000276516"/>
    </source>
</evidence>
<dbReference type="Gene3D" id="3.90.1140.10">
    <property type="entry name" value="Cyclic phosphodiesterase"/>
    <property type="match status" value="1"/>
</dbReference>
<dbReference type="EMBL" id="MH976518">
    <property type="protein sequence ID" value="AYR03487.1"/>
    <property type="molecule type" value="Genomic_DNA"/>
</dbReference>
<dbReference type="RefSeq" id="YP_010099516.1">
    <property type="nucleotide sequence ID" value="NC_055778.1"/>
</dbReference>
<dbReference type="GeneID" id="65117205"/>
<dbReference type="SUPFAM" id="SSF55144">
    <property type="entry name" value="LigT-like"/>
    <property type="match status" value="1"/>
</dbReference>
<accession>A0A3G3MBK8</accession>
<proteinExistence type="predicted"/>
<reference evidence="2 3" key="1">
    <citation type="submission" date="2018-09" db="EMBL/GenBank/DDBJ databases">
        <authorList>
            <person name="Callewaert L.A."/>
            <person name="Cohen R.L."/>
            <person name="Korth P.A."/>
            <person name="Kukkillaya M."/>
            <person name="Li J.D."/>
            <person name="Bortz R.L."/>
            <person name="Garlena R.A."/>
            <person name="Russell D.A."/>
            <person name="Pope W.H."/>
            <person name="Jacobs-Sera D."/>
            <person name="Hatfull G.F."/>
        </authorList>
    </citation>
    <scope>NUCLEOTIDE SEQUENCE [LARGE SCALE GENOMIC DNA]</scope>
</reference>
<dbReference type="GO" id="GO:0016874">
    <property type="term" value="F:ligase activity"/>
    <property type="evidence" value="ECO:0007669"/>
    <property type="project" value="UniProtKB-KW"/>
</dbReference>
<name>A0A3G3MBK8_9CAUD</name>
<organism evidence="2 3">
    <name type="scientific">Gordonia phage Stultus</name>
    <dbReference type="NCBI Taxonomy" id="2483674"/>
    <lineage>
        <taxon>Viruses</taxon>
        <taxon>Duplodnaviria</taxon>
        <taxon>Heunggongvirae</taxon>
        <taxon>Uroviricota</taxon>
        <taxon>Caudoviricetes</taxon>
        <taxon>Stackebrandtviridae</taxon>
        <taxon>Schenleyvirinae</taxon>
        <taxon>Vividuovirus</taxon>
        <taxon>Vividuovirus stultus</taxon>
    </lineage>
</organism>
<dbReference type="InterPro" id="IPR009097">
    <property type="entry name" value="Cyclic_Pdiesterase"/>
</dbReference>
<feature type="compositionally biased region" description="Basic and acidic residues" evidence="1">
    <location>
        <begin position="710"/>
        <end position="719"/>
    </location>
</feature>
<evidence type="ECO:0000256" key="1">
    <source>
        <dbReference type="SAM" id="MobiDB-lite"/>
    </source>
</evidence>
<dbReference type="Proteomes" id="UP000276516">
    <property type="component" value="Segment"/>
</dbReference>
<dbReference type="KEGG" id="vg:65117205"/>
<protein>
    <submittedName>
        <fullName evidence="2">RNA ligase</fullName>
    </submittedName>
</protein>
<sequence length="880" mass="92794">MRPPHDEQRIGHVSKHIGAALNAANIVYDRDDFADPKLDRLTPIQVTKDGRVFGHLAGWKSEHIGRPGVKPPRGTDYRYFHQGLVPTPDGDLAVGHLTLGTGHAGAGNINAAAEHYDNTGAQVAAVRVGEDAHGIWFAGRTHPTTDDLQRQTLRRSSLSGDWRKVNGQYELVAALAVNVPGFPIPRTESLVASGDDTMLVAAGMVRNGPITFEEVQAMVTAAGIDAQARVNRAIARERLRQRALPVLDEIVASARVQKRRELTASAHQIRRQQATDRYLSILAAGVDMSGRMPPELHRYWTKGPGLARWASTGTPYRSLVSALESEIADMSPEDIKGLAANLYHDVFKQWPGGKSRGGGGAIAASAVPLPAERAQVWLDDPQVQALLAALPVPGADPEVVDEAEDEVEVETAPHTGGMIALLPVAPHALAVPGGEPESELHLTLVYLGDDLTETLPEWRTGVQTSVAAVVTEFGEMHGANGVEGAIMGRAAFNEGSDESCAVYLVEADGLTVLRDKLYAALGDRAPAPTYDAFIPHITAGYGVDTAALYNSVGTPVQFDRVRIAIADDVIDLPISEHVGEALLGEVQSDAPEVGDPDEAEDAVAAAGDKRKVKTQAGADKFGVSIGDVIGKGIDDAVDNANGAVDRAQADAANLGKSVAEALFGKRPEPKDAPPPPADPAPAAPPAPEPKRAAPEAAPAQIVEAPTPSRPRIEDARTYDETDAEPIENHAGEPETSTPSDVDVRVTSDVQPRMDVGAGTDHPMAEDEAPMTGAEGGELVEFGDGVATYSDGTQTDGTVWTRSPVLPGMGYDGVTLLEDQAPLKGAEGGDLVEFDGDRGVAVYSDGTETDGKQWTRTGQAPPVTASGLSVWQVITAAGRVR</sequence>
<keyword evidence="3" id="KW-1185">Reference proteome</keyword>